<name>A0A1B1TBT6_9ARCH</name>
<keyword evidence="4 5" id="KW-0472">Membrane</keyword>
<dbReference type="GO" id="GO:0065002">
    <property type="term" value="P:intracellular protein transmembrane transport"/>
    <property type="evidence" value="ECO:0007669"/>
    <property type="project" value="TreeGrafter"/>
</dbReference>
<feature type="transmembrane region" description="Helical" evidence="5">
    <location>
        <begin position="129"/>
        <end position="150"/>
    </location>
</feature>
<dbReference type="GO" id="GO:0009977">
    <property type="term" value="F:proton motive force dependent protein transmembrane transporter activity"/>
    <property type="evidence" value="ECO:0007669"/>
    <property type="project" value="TreeGrafter"/>
</dbReference>
<protein>
    <recommendedName>
        <fullName evidence="7">Sec-independent protein translocase protein TatC</fullName>
    </recommendedName>
</protein>
<dbReference type="PANTHER" id="PTHR30371">
    <property type="entry name" value="SEC-INDEPENDENT PROTEIN TRANSLOCASE PROTEIN TATC"/>
    <property type="match status" value="1"/>
</dbReference>
<feature type="transmembrane region" description="Helical" evidence="5">
    <location>
        <begin position="239"/>
        <end position="258"/>
    </location>
</feature>
<evidence type="ECO:0008006" key="7">
    <source>
        <dbReference type="Google" id="ProtNLM"/>
    </source>
</evidence>
<organism evidence="6">
    <name type="scientific">Candidatus Thalassarchaea marina</name>
    <dbReference type="NCBI Taxonomy" id="1680828"/>
    <lineage>
        <taxon>Archaea</taxon>
        <taxon>Methanobacteriati</taxon>
        <taxon>Thermoplasmatota</taxon>
        <taxon>Candidatus Poseidoniia</taxon>
        <taxon>Candidatus Poseidoniia incertae sedis</taxon>
    </lineage>
</organism>
<sequence>MYSVSERLRSYMEDRQRDIIPMAEFVNLIKYLKGRITLLIGVFIFGLALGYPLSGDAISWLLQANGYLPEGVELIIIQPMEVILLRLRIATQIGIALVFTMIIVDLSWNGSKIISKSNKNKIKNNTSKITNLFLVSLSSIGLGIIGGIYAHNILIPMLLDFLANDASNVGLTNTWQLQSWLGFVIGLFFGSVMSFQTPLVTLLLLRTKIISRTSLIENRGIIWFAALLVGAILSPPDPISMFLVGGPIVLLLEVALMIDKIFTKPQSSE</sequence>
<keyword evidence="2 5" id="KW-0812">Transmembrane</keyword>
<evidence type="ECO:0000256" key="5">
    <source>
        <dbReference type="SAM" id="Phobius"/>
    </source>
</evidence>
<evidence type="ECO:0000256" key="1">
    <source>
        <dbReference type="ARBA" id="ARBA00004141"/>
    </source>
</evidence>
<evidence type="ECO:0000256" key="3">
    <source>
        <dbReference type="ARBA" id="ARBA00022989"/>
    </source>
</evidence>
<reference evidence="6" key="2">
    <citation type="journal article" date="2015" name="ISME J.">
        <title>A new class of marine Euryarchaeota group II from the Mediterranean deep chlorophyll maximum.</title>
        <authorList>
            <person name="Martin-Cuadrado A.B."/>
            <person name="Garcia-Heredia I."/>
            <person name="Molto A.G."/>
            <person name="Lopez-Ubeda R."/>
            <person name="Kimes N."/>
            <person name="Lopez-Garcia P."/>
            <person name="Moreira D."/>
            <person name="Rodriguez-Valera F."/>
        </authorList>
    </citation>
    <scope>NUCLEOTIDE SEQUENCE</scope>
</reference>
<dbReference type="GO" id="GO:0043953">
    <property type="term" value="P:protein transport by the Tat complex"/>
    <property type="evidence" value="ECO:0007669"/>
    <property type="project" value="TreeGrafter"/>
</dbReference>
<feature type="transmembrane region" description="Helical" evidence="5">
    <location>
        <begin position="36"/>
        <end position="53"/>
    </location>
</feature>
<evidence type="ECO:0000256" key="2">
    <source>
        <dbReference type="ARBA" id="ARBA00022692"/>
    </source>
</evidence>
<feature type="transmembrane region" description="Helical" evidence="5">
    <location>
        <begin position="216"/>
        <end position="233"/>
    </location>
</feature>
<proteinExistence type="predicted"/>
<keyword evidence="3 5" id="KW-1133">Transmembrane helix</keyword>
<evidence type="ECO:0000313" key="6">
    <source>
        <dbReference type="EMBL" id="ANV79733.1"/>
    </source>
</evidence>
<dbReference type="EMBL" id="KP211851">
    <property type="protein sequence ID" value="ANV79733.1"/>
    <property type="molecule type" value="Genomic_DNA"/>
</dbReference>
<accession>A0A1B1TBT6</accession>
<dbReference type="InterPro" id="IPR002033">
    <property type="entry name" value="TatC"/>
</dbReference>
<comment type="subcellular location">
    <subcellularLocation>
        <location evidence="1">Membrane</location>
        <topology evidence="1">Multi-pass membrane protein</topology>
    </subcellularLocation>
</comment>
<feature type="transmembrane region" description="Helical" evidence="5">
    <location>
        <begin position="89"/>
        <end position="108"/>
    </location>
</feature>
<dbReference type="AlphaFoldDB" id="A0A1B1TBT6"/>
<dbReference type="PANTHER" id="PTHR30371:SF0">
    <property type="entry name" value="SEC-INDEPENDENT PROTEIN TRANSLOCASE PROTEIN TATC, CHLOROPLASTIC-RELATED"/>
    <property type="match status" value="1"/>
</dbReference>
<dbReference type="Pfam" id="PF00902">
    <property type="entry name" value="TatC"/>
    <property type="match status" value="1"/>
</dbReference>
<reference evidence="6" key="1">
    <citation type="submission" date="2014-11" db="EMBL/GenBank/DDBJ databases">
        <authorList>
            <person name="Zhu J."/>
            <person name="Qi W."/>
            <person name="Song R."/>
        </authorList>
    </citation>
    <scope>NUCLEOTIDE SEQUENCE</scope>
</reference>
<dbReference type="GO" id="GO:0033281">
    <property type="term" value="C:TAT protein transport complex"/>
    <property type="evidence" value="ECO:0007669"/>
    <property type="project" value="TreeGrafter"/>
</dbReference>
<feature type="transmembrane region" description="Helical" evidence="5">
    <location>
        <begin position="180"/>
        <end position="204"/>
    </location>
</feature>
<evidence type="ECO:0000256" key="4">
    <source>
        <dbReference type="ARBA" id="ARBA00023136"/>
    </source>
</evidence>